<evidence type="ECO:0000259" key="9">
    <source>
        <dbReference type="Pfam" id="PF12704"/>
    </source>
</evidence>
<accession>A0A542EW27</accession>
<feature type="transmembrane region" description="Helical" evidence="7">
    <location>
        <begin position="338"/>
        <end position="358"/>
    </location>
</feature>
<dbReference type="InterPro" id="IPR050250">
    <property type="entry name" value="Macrolide_Exporter_MacB"/>
</dbReference>
<keyword evidence="3 7" id="KW-0812">Transmembrane</keyword>
<feature type="transmembrane region" description="Helical" evidence="7">
    <location>
        <begin position="732"/>
        <end position="759"/>
    </location>
</feature>
<evidence type="ECO:0000313" key="10">
    <source>
        <dbReference type="EMBL" id="TQJ19376.1"/>
    </source>
</evidence>
<dbReference type="Pfam" id="PF12704">
    <property type="entry name" value="MacB_PCD"/>
    <property type="match status" value="1"/>
</dbReference>
<dbReference type="EMBL" id="VFMM01000001">
    <property type="protein sequence ID" value="TQJ19376.1"/>
    <property type="molecule type" value="Genomic_DNA"/>
</dbReference>
<evidence type="ECO:0000256" key="7">
    <source>
        <dbReference type="SAM" id="Phobius"/>
    </source>
</evidence>
<comment type="caution">
    <text evidence="10">The sequence shown here is derived from an EMBL/GenBank/DDBJ whole genome shotgun (WGS) entry which is preliminary data.</text>
</comment>
<keyword evidence="5 7" id="KW-0472">Membrane</keyword>
<dbReference type="Pfam" id="PF02687">
    <property type="entry name" value="FtsX"/>
    <property type="match status" value="2"/>
</dbReference>
<name>A0A542EW27_9ACTN</name>
<dbReference type="AlphaFoldDB" id="A0A542EW27"/>
<keyword evidence="4 7" id="KW-1133">Transmembrane helix</keyword>
<dbReference type="GO" id="GO:0022857">
    <property type="term" value="F:transmembrane transporter activity"/>
    <property type="evidence" value="ECO:0007669"/>
    <property type="project" value="TreeGrafter"/>
</dbReference>
<dbReference type="GO" id="GO:0005886">
    <property type="term" value="C:plasma membrane"/>
    <property type="evidence" value="ECO:0007669"/>
    <property type="project" value="UniProtKB-SubCell"/>
</dbReference>
<feature type="transmembrane region" description="Helical" evidence="7">
    <location>
        <begin position="244"/>
        <end position="273"/>
    </location>
</feature>
<dbReference type="InterPro" id="IPR003838">
    <property type="entry name" value="ABC3_permease_C"/>
</dbReference>
<dbReference type="PANTHER" id="PTHR30572">
    <property type="entry name" value="MEMBRANE COMPONENT OF TRANSPORTER-RELATED"/>
    <property type="match status" value="1"/>
</dbReference>
<evidence type="ECO:0000256" key="5">
    <source>
        <dbReference type="ARBA" id="ARBA00023136"/>
    </source>
</evidence>
<organism evidence="10 11">
    <name type="scientific">Kribbella jejuensis</name>
    <dbReference type="NCBI Taxonomy" id="236068"/>
    <lineage>
        <taxon>Bacteria</taxon>
        <taxon>Bacillati</taxon>
        <taxon>Actinomycetota</taxon>
        <taxon>Actinomycetes</taxon>
        <taxon>Propionibacteriales</taxon>
        <taxon>Kribbellaceae</taxon>
        <taxon>Kribbella</taxon>
    </lineage>
</organism>
<feature type="transmembrane region" description="Helical" evidence="7">
    <location>
        <begin position="687"/>
        <end position="712"/>
    </location>
</feature>
<feature type="domain" description="ABC3 transporter permease C-terminal" evidence="8">
    <location>
        <begin position="647"/>
        <end position="767"/>
    </location>
</feature>
<evidence type="ECO:0000256" key="6">
    <source>
        <dbReference type="ARBA" id="ARBA00038076"/>
    </source>
</evidence>
<feature type="transmembrane region" description="Helical" evidence="7">
    <location>
        <begin position="20"/>
        <end position="42"/>
    </location>
</feature>
<reference evidence="10 11" key="1">
    <citation type="submission" date="2019-06" db="EMBL/GenBank/DDBJ databases">
        <title>Sequencing the genomes of 1000 actinobacteria strains.</title>
        <authorList>
            <person name="Klenk H.-P."/>
        </authorList>
    </citation>
    <scope>NUCLEOTIDE SEQUENCE [LARGE SCALE GENOMIC DNA]</scope>
    <source>
        <strain evidence="10 11">DSM 17305</strain>
    </source>
</reference>
<protein>
    <submittedName>
        <fullName evidence="10">Putative ABC transport system permease protein</fullName>
    </submittedName>
</protein>
<dbReference type="PANTHER" id="PTHR30572:SF4">
    <property type="entry name" value="ABC TRANSPORTER PERMEASE YTRF"/>
    <property type="match status" value="1"/>
</dbReference>
<comment type="similarity">
    <text evidence="6">Belongs to the ABC-4 integral membrane protein family.</text>
</comment>
<feature type="domain" description="ABC3 transporter permease C-terminal" evidence="8">
    <location>
        <begin position="249"/>
        <end position="367"/>
    </location>
</feature>
<dbReference type="InterPro" id="IPR025857">
    <property type="entry name" value="MacB_PCD"/>
</dbReference>
<gene>
    <name evidence="10" type="ORF">FB475_3541</name>
</gene>
<sequence length="776" mass="80117">MSAVWPVARAAVRRRRVQTVVIGVVVLLSTTMIVVALALLAASSGPFDHAYAQQRGAHLVATYDRSKVSDIQLTAKASGAEAFAGPFAMTTIDLGSSPKGDSDSLFTVGRANPDGPVDRLNVWKGHWAAKPGEIVLNRNPTDTGARGETTLGSTISVPGGPTLTVVGFAFSVSQSADAWVTPEQMASLKPTSTQMLYRFAQAATNAQVSAGQHMVTAGLPSGAVVGTQSYLGLRALAAGQPNTFVPFLMVFGWLGLAVAVLIVANVISGAVVAGFKHIGIMKSLGFTPTQVLMVYLAMVSIPAVAGCAIGIVLGNVLADSLLTRAFENYGAQGTSVSVWVDVATAVGVPALVALAALLPALRARSLSAAQAISAGSAPRAGRGLRAQRWLSGTRLPRSVSLGLGLPFARPGRTALTLAAVVLGVTSVTLAVGLGKSLTTYQTAASRVGAVDLAMFAPTQFGGSPPPGAEAPPAAKLNDAGDEALLRSIPGAVSVTPSTDLGMRLAGTQTDLRVSFYRGNVEQVGFRLLDGHWFDGAGQVVVSERFLRQRGLAVGDTVTLQSKGKNVPVRIVGKALYNSGDEVLSNWDTLKLIAPTQRANLYEINVKPGTDLDAFVKAAQAKDPGLVETGGQESGSFVAIVIATVVLLTLMLGTVAGLGVFNTVILNTRERRRDLGMLKSIGMTPAQVTAMVVVSMTALGAAGSVLGIPLGIVAHRLVVPAMANGAQVELPDFMLHVYPATLLALLILAGIVIAAAGAYFPARTAARTTIAQVLHNE</sequence>
<evidence type="ECO:0000256" key="4">
    <source>
        <dbReference type="ARBA" id="ARBA00022989"/>
    </source>
</evidence>
<evidence type="ECO:0000256" key="3">
    <source>
        <dbReference type="ARBA" id="ARBA00022692"/>
    </source>
</evidence>
<comment type="subcellular location">
    <subcellularLocation>
        <location evidence="1">Cell membrane</location>
        <topology evidence="1">Multi-pass membrane protein</topology>
    </subcellularLocation>
</comment>
<dbReference type="RefSeq" id="WP_141857326.1">
    <property type="nucleotide sequence ID" value="NZ_BAAAKA010000004.1"/>
</dbReference>
<feature type="transmembrane region" description="Helical" evidence="7">
    <location>
        <begin position="414"/>
        <end position="433"/>
    </location>
</feature>
<feature type="transmembrane region" description="Helical" evidence="7">
    <location>
        <begin position="636"/>
        <end position="666"/>
    </location>
</feature>
<evidence type="ECO:0000313" key="11">
    <source>
        <dbReference type="Proteomes" id="UP000316298"/>
    </source>
</evidence>
<evidence type="ECO:0000259" key="8">
    <source>
        <dbReference type="Pfam" id="PF02687"/>
    </source>
</evidence>
<dbReference type="OrthoDB" id="3207485at2"/>
<feature type="domain" description="MacB-like periplasmic core" evidence="9">
    <location>
        <begin position="413"/>
        <end position="620"/>
    </location>
</feature>
<evidence type="ECO:0000256" key="1">
    <source>
        <dbReference type="ARBA" id="ARBA00004651"/>
    </source>
</evidence>
<dbReference type="Proteomes" id="UP000316298">
    <property type="component" value="Unassembled WGS sequence"/>
</dbReference>
<feature type="transmembrane region" description="Helical" evidence="7">
    <location>
        <begin position="294"/>
        <end position="318"/>
    </location>
</feature>
<keyword evidence="11" id="KW-1185">Reference proteome</keyword>
<proteinExistence type="inferred from homology"/>
<keyword evidence="2" id="KW-1003">Cell membrane</keyword>
<evidence type="ECO:0000256" key="2">
    <source>
        <dbReference type="ARBA" id="ARBA00022475"/>
    </source>
</evidence>